<dbReference type="AlphaFoldDB" id="A0A392MUK8"/>
<comment type="caution">
    <text evidence="2">The sequence shown here is derived from an EMBL/GenBank/DDBJ whole genome shotgun (WGS) entry which is preliminary data.</text>
</comment>
<protein>
    <submittedName>
        <fullName evidence="2">F-box/LRR-repeat protein</fullName>
    </submittedName>
</protein>
<dbReference type="Proteomes" id="UP000265520">
    <property type="component" value="Unassembled WGS sequence"/>
</dbReference>
<feature type="non-terminal residue" evidence="2">
    <location>
        <position position="132"/>
    </location>
</feature>
<accession>A0A392MUK8</accession>
<dbReference type="PANTHER" id="PTHR32212">
    <property type="entry name" value="CYCLIN-LIKE F-BOX"/>
    <property type="match status" value="1"/>
</dbReference>
<name>A0A392MUK8_9FABA</name>
<dbReference type="InterPro" id="IPR001810">
    <property type="entry name" value="F-box_dom"/>
</dbReference>
<reference evidence="2 3" key="1">
    <citation type="journal article" date="2018" name="Front. Plant Sci.">
        <title>Red Clover (Trifolium pratense) and Zigzag Clover (T. medium) - A Picture of Genomic Similarities and Differences.</title>
        <authorList>
            <person name="Dluhosova J."/>
            <person name="Istvanek J."/>
            <person name="Nedelnik J."/>
            <person name="Repkova J."/>
        </authorList>
    </citation>
    <scope>NUCLEOTIDE SEQUENCE [LARGE SCALE GENOMIC DNA]</scope>
    <source>
        <strain evidence="3">cv. 10/8</strain>
        <tissue evidence="2">Leaf</tissue>
    </source>
</reference>
<dbReference type="PROSITE" id="PS50181">
    <property type="entry name" value="FBOX"/>
    <property type="match status" value="1"/>
</dbReference>
<evidence type="ECO:0000313" key="2">
    <source>
        <dbReference type="EMBL" id="MCH90368.1"/>
    </source>
</evidence>
<dbReference type="Gene3D" id="1.20.1280.50">
    <property type="match status" value="1"/>
</dbReference>
<evidence type="ECO:0000313" key="3">
    <source>
        <dbReference type="Proteomes" id="UP000265520"/>
    </source>
</evidence>
<evidence type="ECO:0000259" key="1">
    <source>
        <dbReference type="PROSITE" id="PS50181"/>
    </source>
</evidence>
<organism evidence="2 3">
    <name type="scientific">Trifolium medium</name>
    <dbReference type="NCBI Taxonomy" id="97028"/>
    <lineage>
        <taxon>Eukaryota</taxon>
        <taxon>Viridiplantae</taxon>
        <taxon>Streptophyta</taxon>
        <taxon>Embryophyta</taxon>
        <taxon>Tracheophyta</taxon>
        <taxon>Spermatophyta</taxon>
        <taxon>Magnoliopsida</taxon>
        <taxon>eudicotyledons</taxon>
        <taxon>Gunneridae</taxon>
        <taxon>Pentapetalae</taxon>
        <taxon>rosids</taxon>
        <taxon>fabids</taxon>
        <taxon>Fabales</taxon>
        <taxon>Fabaceae</taxon>
        <taxon>Papilionoideae</taxon>
        <taxon>50 kb inversion clade</taxon>
        <taxon>NPAAA clade</taxon>
        <taxon>Hologalegina</taxon>
        <taxon>IRL clade</taxon>
        <taxon>Trifolieae</taxon>
        <taxon>Trifolium</taxon>
    </lineage>
</organism>
<dbReference type="EMBL" id="LXQA010018159">
    <property type="protein sequence ID" value="MCH90368.1"/>
    <property type="molecule type" value="Genomic_DNA"/>
</dbReference>
<keyword evidence="3" id="KW-1185">Reference proteome</keyword>
<proteinExistence type="predicted"/>
<gene>
    <name evidence="2" type="ORF">A2U01_0011283</name>
</gene>
<sequence length="132" mass="15288">MEELEEDRLSSLPKIILHDILSRLPKEDAARTSVLCKAWLDIWYTFPILSFCASEIIGLVRPKAVKMRNILGFCDFVKRRMLRFHDQSLAIKEFKLKVIEYSQYVSAGQDQYHVLPMCVIEAKSLTKLVLEG</sequence>
<dbReference type="InterPro" id="IPR036047">
    <property type="entry name" value="F-box-like_dom_sf"/>
</dbReference>
<dbReference type="SUPFAM" id="SSF81383">
    <property type="entry name" value="F-box domain"/>
    <property type="match status" value="1"/>
</dbReference>
<dbReference type="Pfam" id="PF00646">
    <property type="entry name" value="F-box"/>
    <property type="match status" value="1"/>
</dbReference>
<feature type="domain" description="F-box" evidence="1">
    <location>
        <begin position="6"/>
        <end position="42"/>
    </location>
</feature>
<dbReference type="PANTHER" id="PTHR32212:SF461">
    <property type="entry name" value="F-BOX DOMAIN-CONTAINING PROTEIN"/>
    <property type="match status" value="1"/>
</dbReference>